<dbReference type="FunFam" id="3.40.50.880:FF:000033">
    <property type="entry name" value="Glutamine amidotransferase class-I"/>
    <property type="match status" value="1"/>
</dbReference>
<dbReference type="PANTHER" id="PTHR42695:SF5">
    <property type="entry name" value="GLUTAMINE AMIDOTRANSFERASE YLR126C-RELATED"/>
    <property type="match status" value="1"/>
</dbReference>
<protein>
    <submittedName>
        <fullName evidence="2">Amidotransferase</fullName>
    </submittedName>
</protein>
<name>A0A2D2Q1J9_PARLV</name>
<dbReference type="InterPro" id="IPR029062">
    <property type="entry name" value="Class_I_gatase-like"/>
</dbReference>
<dbReference type="OrthoDB" id="9813383at2"/>
<evidence type="ECO:0000313" key="3">
    <source>
        <dbReference type="Proteomes" id="UP000231057"/>
    </source>
</evidence>
<dbReference type="AlphaFoldDB" id="A0A2D2Q1J9"/>
<evidence type="ECO:0000259" key="1">
    <source>
        <dbReference type="Pfam" id="PF00117"/>
    </source>
</evidence>
<proteinExistence type="predicted"/>
<dbReference type="RefSeq" id="WP_099798729.1">
    <property type="nucleotide sequence ID" value="NZ_CP018092.1"/>
</dbReference>
<dbReference type="PROSITE" id="PS51273">
    <property type="entry name" value="GATASE_TYPE_1"/>
    <property type="match status" value="1"/>
</dbReference>
<reference evidence="2 3" key="1">
    <citation type="submission" date="2016-11" db="EMBL/GenBank/DDBJ databases">
        <title>Complete genome sequence of thermophilic cyanobacteria strain Synechococcus sp. PCC6715.</title>
        <authorList>
            <person name="Tang J."/>
            <person name="Daroch M."/>
            <person name="Liang Y."/>
            <person name="Jiang D."/>
            <person name="Shah M."/>
        </authorList>
    </citation>
    <scope>NUCLEOTIDE SEQUENCE [LARGE SCALE GENOMIC DNA]</scope>
    <source>
        <strain evidence="2 3">PCC 6715</strain>
    </source>
</reference>
<dbReference type="CDD" id="cd01741">
    <property type="entry name" value="GATase1_1"/>
    <property type="match status" value="1"/>
</dbReference>
<reference evidence="3" key="2">
    <citation type="journal article" date="2022" name="Front. Microbiol.">
        <title>Comparative Genomic Analysis Revealed Distinct Molecular Components and Organization of CO2-Concentrating Mechanism in Thermophilic Cyanobacteria.</title>
        <authorList>
            <person name="Tang J."/>
            <person name="Zhou H."/>
            <person name="Yao D."/>
            <person name="Riaz S."/>
            <person name="You D."/>
            <person name="Klepacz-Smolka A."/>
            <person name="Daroch M."/>
        </authorList>
    </citation>
    <scope>NUCLEOTIDE SEQUENCE [LARGE SCALE GENOMIC DNA]</scope>
    <source>
        <strain evidence="3">PCC 6715</strain>
    </source>
</reference>
<dbReference type="Pfam" id="PF00117">
    <property type="entry name" value="GATase"/>
    <property type="match status" value="1"/>
</dbReference>
<dbReference type="Gene3D" id="3.40.50.880">
    <property type="match status" value="1"/>
</dbReference>
<organism evidence="2 3">
    <name type="scientific">Parathermosynechococcus lividus PCC 6715</name>
    <dbReference type="NCBI Taxonomy" id="1917166"/>
    <lineage>
        <taxon>Bacteria</taxon>
        <taxon>Bacillati</taxon>
        <taxon>Cyanobacteriota</taxon>
        <taxon>Cyanophyceae</taxon>
        <taxon>Acaryochloridales</taxon>
        <taxon>Thermosynechococcaceae</taxon>
        <taxon>Parathermosynechococcus</taxon>
    </lineage>
</organism>
<keyword evidence="3" id="KW-1185">Reference proteome</keyword>
<accession>A0A2D2Q1J9</accession>
<sequence>MRLHYLQHVPFEPPAHITAWAHSRGHHWQGTHLYAGETLPTLADIDALIVMGGSMGVDDEAVYPWLRAEKAFLGAAIAHGMPILGICLGAQLLAQVLGASVTAGIAKEIGWYPIHLTPAAQQHPWFQAWPSSLTVFHWHGDTFSLPPGAIPLATSAVCQQQGFLWGDRVLGLQFHLEVTPATIADLIHHCGTELGSGAYTQSAADIVAKAGQTQVLIPYLEQLLDRWLTGMV</sequence>
<dbReference type="SUPFAM" id="SSF52317">
    <property type="entry name" value="Class I glutamine amidotransferase-like"/>
    <property type="match status" value="1"/>
</dbReference>
<dbReference type="PANTHER" id="PTHR42695">
    <property type="entry name" value="GLUTAMINE AMIDOTRANSFERASE YLR126C-RELATED"/>
    <property type="match status" value="1"/>
</dbReference>
<dbReference type="KEGG" id="slw:BRW62_06015"/>
<dbReference type="Proteomes" id="UP000231057">
    <property type="component" value="Chromosome"/>
</dbReference>
<evidence type="ECO:0000313" key="2">
    <source>
        <dbReference type="EMBL" id="ATS18384.1"/>
    </source>
</evidence>
<dbReference type="InterPro" id="IPR044992">
    <property type="entry name" value="ChyE-like"/>
</dbReference>
<gene>
    <name evidence="2" type="ORF">BRW62_06015</name>
</gene>
<dbReference type="GO" id="GO:0005829">
    <property type="term" value="C:cytosol"/>
    <property type="evidence" value="ECO:0007669"/>
    <property type="project" value="TreeGrafter"/>
</dbReference>
<dbReference type="InterPro" id="IPR017926">
    <property type="entry name" value="GATASE"/>
</dbReference>
<dbReference type="EMBL" id="CP018092">
    <property type="protein sequence ID" value="ATS18384.1"/>
    <property type="molecule type" value="Genomic_DNA"/>
</dbReference>
<keyword evidence="2" id="KW-0808">Transferase</keyword>
<feature type="domain" description="Glutamine amidotransferase" evidence="1">
    <location>
        <begin position="42"/>
        <end position="182"/>
    </location>
</feature>
<dbReference type="GO" id="GO:0016740">
    <property type="term" value="F:transferase activity"/>
    <property type="evidence" value="ECO:0007669"/>
    <property type="project" value="UniProtKB-KW"/>
</dbReference>